<evidence type="ECO:0000313" key="4">
    <source>
        <dbReference type="Proteomes" id="UP001164286"/>
    </source>
</evidence>
<feature type="domain" description="RNase III" evidence="2">
    <location>
        <begin position="108"/>
        <end position="225"/>
    </location>
</feature>
<dbReference type="EMBL" id="JAKWFO010000013">
    <property type="protein sequence ID" value="KAI9633025.1"/>
    <property type="molecule type" value="Genomic_DNA"/>
</dbReference>
<dbReference type="Proteomes" id="UP001164286">
    <property type="component" value="Unassembled WGS sequence"/>
</dbReference>
<dbReference type="AlphaFoldDB" id="A0AA38H2P5"/>
<accession>A0AA38H2P5</accession>
<reference evidence="3" key="1">
    <citation type="journal article" date="2022" name="G3 (Bethesda)">
        <title>High quality genome of the basidiomycete yeast Dioszegia hungarica PDD-24b-2 isolated from cloud water.</title>
        <authorList>
            <person name="Jarrige D."/>
            <person name="Haridas S."/>
            <person name="Bleykasten-Grosshans C."/>
            <person name="Joly M."/>
            <person name="Nadalig T."/>
            <person name="Sancelme M."/>
            <person name="Vuilleumier S."/>
            <person name="Grigoriev I.V."/>
            <person name="Amato P."/>
            <person name="Bringel F."/>
        </authorList>
    </citation>
    <scope>NUCLEOTIDE SEQUENCE</scope>
    <source>
        <strain evidence="3">PDD-24b-2</strain>
    </source>
</reference>
<dbReference type="SUPFAM" id="SSF69065">
    <property type="entry name" value="RNase III domain-like"/>
    <property type="match status" value="1"/>
</dbReference>
<evidence type="ECO:0000259" key="2">
    <source>
        <dbReference type="Pfam" id="PF14622"/>
    </source>
</evidence>
<dbReference type="GO" id="GO:0032543">
    <property type="term" value="P:mitochondrial translation"/>
    <property type="evidence" value="ECO:0007669"/>
    <property type="project" value="InterPro"/>
</dbReference>
<dbReference type="PANTHER" id="PTHR28160">
    <property type="entry name" value="54S RIBOSOMAL PROTEIN L15, MITOCHONDRIAL"/>
    <property type="match status" value="1"/>
</dbReference>
<feature type="non-terminal residue" evidence="3">
    <location>
        <position position="1"/>
    </location>
</feature>
<dbReference type="InterPro" id="IPR040030">
    <property type="entry name" value="Ribosomal_mL57"/>
</dbReference>
<dbReference type="InterPro" id="IPR036389">
    <property type="entry name" value="RNase_III_sf"/>
</dbReference>
<evidence type="ECO:0000256" key="1">
    <source>
        <dbReference type="SAM" id="MobiDB-lite"/>
    </source>
</evidence>
<dbReference type="GeneID" id="77724728"/>
<dbReference type="RefSeq" id="XP_052942802.1">
    <property type="nucleotide sequence ID" value="XM_053085527.1"/>
</dbReference>
<name>A0AA38H2P5_9TREE</name>
<dbReference type="InterPro" id="IPR000999">
    <property type="entry name" value="RNase_III_dom"/>
</dbReference>
<gene>
    <name evidence="3" type="ORF">MKK02DRAFT_12931</name>
</gene>
<comment type="caution">
    <text evidence="3">The sequence shown here is derived from an EMBL/GenBank/DDBJ whole genome shotgun (WGS) entry which is preliminary data.</text>
</comment>
<feature type="compositionally biased region" description="Basic and acidic residues" evidence="1">
    <location>
        <begin position="1"/>
        <end position="10"/>
    </location>
</feature>
<feature type="non-terminal residue" evidence="3">
    <location>
        <position position="255"/>
    </location>
</feature>
<dbReference type="PANTHER" id="PTHR28160:SF1">
    <property type="entry name" value="LARGE RIBOSOMAL SUBUNIT PROTEIN ML57"/>
    <property type="match status" value="1"/>
</dbReference>
<dbReference type="Gene3D" id="1.10.1520.10">
    <property type="entry name" value="Ribonuclease III domain"/>
    <property type="match status" value="1"/>
</dbReference>
<keyword evidence="4" id="KW-1185">Reference proteome</keyword>
<dbReference type="GO" id="GO:0005762">
    <property type="term" value="C:mitochondrial large ribosomal subunit"/>
    <property type="evidence" value="ECO:0007669"/>
    <property type="project" value="InterPro"/>
</dbReference>
<feature type="compositionally biased region" description="Pro residues" evidence="1">
    <location>
        <begin position="19"/>
        <end position="31"/>
    </location>
</feature>
<organism evidence="3 4">
    <name type="scientific">Dioszegia hungarica</name>
    <dbReference type="NCBI Taxonomy" id="4972"/>
    <lineage>
        <taxon>Eukaryota</taxon>
        <taxon>Fungi</taxon>
        <taxon>Dikarya</taxon>
        <taxon>Basidiomycota</taxon>
        <taxon>Agaricomycotina</taxon>
        <taxon>Tremellomycetes</taxon>
        <taxon>Tremellales</taxon>
        <taxon>Bulleribasidiaceae</taxon>
        <taxon>Dioszegia</taxon>
    </lineage>
</organism>
<feature type="region of interest" description="Disordered" evidence="1">
    <location>
        <begin position="1"/>
        <end position="34"/>
    </location>
</feature>
<dbReference type="Pfam" id="PF14622">
    <property type="entry name" value="Ribonucleas_3_3"/>
    <property type="match status" value="1"/>
</dbReference>
<dbReference type="GO" id="GO:0003735">
    <property type="term" value="F:structural constituent of ribosome"/>
    <property type="evidence" value="ECO:0007669"/>
    <property type="project" value="InterPro"/>
</dbReference>
<protein>
    <recommendedName>
        <fullName evidence="2">RNase III domain-containing protein</fullName>
    </recommendedName>
</protein>
<dbReference type="GO" id="GO:0004525">
    <property type="term" value="F:ribonuclease III activity"/>
    <property type="evidence" value="ECO:0007669"/>
    <property type="project" value="InterPro"/>
</dbReference>
<proteinExistence type="predicted"/>
<evidence type="ECO:0000313" key="3">
    <source>
        <dbReference type="EMBL" id="KAI9633025.1"/>
    </source>
</evidence>
<dbReference type="GO" id="GO:0006396">
    <property type="term" value="P:RNA processing"/>
    <property type="evidence" value="ECO:0007669"/>
    <property type="project" value="InterPro"/>
</dbReference>
<sequence length="255" mass="28366">AQRESVEPLEHISPSYSHSPPPSRAPVPPPTTAASAQSYLSDLLHLPPSRAFSPDLALQILTHKSYRYAHLIRHNHPRSRDRYEREPRRDFGVQAAQGEETEGPSSVSHNARLSFLGRRALNTYLALFLHSHLRTDRGLREVDFLRGKGLDEKMKAMTHVNNLGRDVGGQWGVGDVMRWDRNEAGIPNAGLKIRGLTVESILGGVFSEFGSAAAHRAFHLHLLPHLSEQLRDPVLLERAEVMRAQVEREAGGGVV</sequence>